<dbReference type="EMBL" id="CP013140">
    <property type="protein sequence ID" value="ALN60469.1"/>
    <property type="molecule type" value="Genomic_DNA"/>
</dbReference>
<dbReference type="PATRIC" id="fig|69.6.peg.5053"/>
<dbReference type="SUPFAM" id="SSF52172">
    <property type="entry name" value="CheY-like"/>
    <property type="match status" value="1"/>
</dbReference>
<reference evidence="2 3" key="1">
    <citation type="submission" date="2015-11" db="EMBL/GenBank/DDBJ databases">
        <title>Genome sequences of Lysobacter enzymogenes strain C3 and Lysobacter antibioticus ATCC 29479.</title>
        <authorList>
            <person name="Kobayashi D.Y."/>
        </authorList>
    </citation>
    <scope>NUCLEOTIDE SEQUENCE [LARGE SCALE GENOMIC DNA]</scope>
    <source>
        <strain evidence="2 3">C3</strain>
    </source>
</reference>
<dbReference type="PROSITE" id="PS50110">
    <property type="entry name" value="RESPONSE_REGULATORY"/>
    <property type="match status" value="1"/>
</dbReference>
<dbReference type="InterPro" id="IPR009057">
    <property type="entry name" value="Homeodomain-like_sf"/>
</dbReference>
<evidence type="ECO:0000313" key="2">
    <source>
        <dbReference type="EMBL" id="ALN60469.1"/>
    </source>
</evidence>
<dbReference type="InterPro" id="IPR002197">
    <property type="entry name" value="HTH_Fis"/>
</dbReference>
<dbReference type="Gene3D" id="1.10.10.60">
    <property type="entry name" value="Homeodomain-like"/>
    <property type="match status" value="1"/>
</dbReference>
<dbReference type="InterPro" id="IPR001789">
    <property type="entry name" value="Sig_transdc_resp-reg_receiver"/>
</dbReference>
<dbReference type="Pfam" id="PF02954">
    <property type="entry name" value="HTH_8"/>
    <property type="match status" value="1"/>
</dbReference>
<dbReference type="InterPro" id="IPR050595">
    <property type="entry name" value="Bact_response_regulator"/>
</dbReference>
<dbReference type="SUPFAM" id="SSF46689">
    <property type="entry name" value="Homeodomain-like"/>
    <property type="match status" value="1"/>
</dbReference>
<proteinExistence type="predicted"/>
<dbReference type="PRINTS" id="PR01590">
    <property type="entry name" value="HTHFIS"/>
</dbReference>
<keyword evidence="1" id="KW-0597">Phosphoprotein</keyword>
<evidence type="ECO:0000256" key="1">
    <source>
        <dbReference type="ARBA" id="ARBA00022553"/>
    </source>
</evidence>
<dbReference type="AlphaFoldDB" id="A0A0S2DPU3"/>
<dbReference type="GO" id="GO:0043565">
    <property type="term" value="F:sequence-specific DNA binding"/>
    <property type="evidence" value="ECO:0007669"/>
    <property type="project" value="InterPro"/>
</dbReference>
<name>A0A0S2DPU3_LYSEN</name>
<dbReference type="Pfam" id="PF00072">
    <property type="entry name" value="Response_reg"/>
    <property type="match status" value="1"/>
</dbReference>
<dbReference type="KEGG" id="lez:GLE_5128"/>
<evidence type="ECO:0000313" key="3">
    <source>
        <dbReference type="Proteomes" id="UP000061569"/>
    </source>
</evidence>
<sequence length="198" mass="20888">MNASTPPRAVLSGTPGSGLIVDDDETYAATLQRSLARRGIQARTAGSVRQALDLALQQAPSFALVDLKLGADSGLQLIRPLRELRADMRIVLVTGYASVATAVDAIKRGADDYLPKPASVGAILAAIGVDAPDAAAAPVQAPDTMMPLRRLEWEHIQQALNDTGGNISATARLLGMHRRSLQRKLGKRPGPERSVVGL</sequence>
<dbReference type="OrthoDB" id="9802426at2"/>
<dbReference type="PANTHER" id="PTHR44591">
    <property type="entry name" value="STRESS RESPONSE REGULATOR PROTEIN 1"/>
    <property type="match status" value="1"/>
</dbReference>
<accession>A0A0S2DPU3</accession>
<organism evidence="2 3">
    <name type="scientific">Lysobacter enzymogenes</name>
    <dbReference type="NCBI Taxonomy" id="69"/>
    <lineage>
        <taxon>Bacteria</taxon>
        <taxon>Pseudomonadati</taxon>
        <taxon>Pseudomonadota</taxon>
        <taxon>Gammaproteobacteria</taxon>
        <taxon>Lysobacterales</taxon>
        <taxon>Lysobacteraceae</taxon>
        <taxon>Lysobacter</taxon>
    </lineage>
</organism>
<dbReference type="Proteomes" id="UP000061569">
    <property type="component" value="Chromosome"/>
</dbReference>
<dbReference type="GO" id="GO:0000160">
    <property type="term" value="P:phosphorelay signal transduction system"/>
    <property type="evidence" value="ECO:0007669"/>
    <property type="project" value="InterPro"/>
</dbReference>
<dbReference type="PANTHER" id="PTHR44591:SF3">
    <property type="entry name" value="RESPONSE REGULATORY DOMAIN-CONTAINING PROTEIN"/>
    <property type="match status" value="1"/>
</dbReference>
<dbReference type="RefSeq" id="WP_057949576.1">
    <property type="nucleotide sequence ID" value="NZ_CP067396.1"/>
</dbReference>
<dbReference type="SMART" id="SM00448">
    <property type="entry name" value="REC"/>
    <property type="match status" value="1"/>
</dbReference>
<dbReference type="Gene3D" id="3.40.50.2300">
    <property type="match status" value="1"/>
</dbReference>
<dbReference type="STRING" id="69.GLE_5128"/>
<gene>
    <name evidence="2" type="primary">regA</name>
    <name evidence="2" type="ORF">GLE_5128</name>
</gene>
<dbReference type="InterPro" id="IPR011006">
    <property type="entry name" value="CheY-like_superfamily"/>
</dbReference>
<protein>
    <submittedName>
        <fullName evidence="2">Photosynthetic apparatus regulatory protein RegA</fullName>
    </submittedName>
</protein>
<dbReference type="CDD" id="cd17563">
    <property type="entry name" value="REC_RegA-like"/>
    <property type="match status" value="1"/>
</dbReference>